<evidence type="ECO:0000256" key="1">
    <source>
        <dbReference type="ARBA" id="ARBA00008056"/>
    </source>
</evidence>
<comment type="similarity">
    <text evidence="1 2">Belongs to the iron/ascorbate-dependent oxidoreductase family.</text>
</comment>
<dbReference type="InterPro" id="IPR005123">
    <property type="entry name" value="Oxoglu/Fe-dep_dioxygenase_dom"/>
</dbReference>
<keyword evidence="2" id="KW-0408">Iron</keyword>
<sequence>MDASYRAQEARDIPTVNLAPFLGSPDQPQPGSSRSRAGRALVEALHGLGFAQVIGHGVSQREIDEALGWAKALFDLPYHHKMKAPHPPGPIPHRGYSGLGKEKVYSQADVEARADGVDVGQSLRKISDFKESYEIGSELDPVQQNIWLPPDILPGFRPAMTALYEKLCRVGEMVLHAIGVGLGLDGAALAALTKLMSDRSCQLRLLHYPAIAKEKLENEMLARLPAHHDWGTFTMLFQDKGGGLELRDPVTQAFLKAPPQQGAFVLNVGDMLQRFSNDYFTSALHRVSVPDPSTVDPLGIPPRHSIPFFVCPDFSHTVSTLPGFVAETSPAKYEPVRFDQYGAVISRYQYQGDGS</sequence>
<dbReference type="GO" id="GO:0051213">
    <property type="term" value="F:dioxygenase activity"/>
    <property type="evidence" value="ECO:0007669"/>
    <property type="project" value="UniProtKB-KW"/>
</dbReference>
<gene>
    <name evidence="5" type="ORF">SAMD00023353_0602640</name>
</gene>
<dbReference type="PROSITE" id="PS51471">
    <property type="entry name" value="FE2OG_OXY"/>
    <property type="match status" value="1"/>
</dbReference>
<dbReference type="InterPro" id="IPR050231">
    <property type="entry name" value="Iron_ascorbate_oxido_reductase"/>
</dbReference>
<dbReference type="Proteomes" id="UP000054516">
    <property type="component" value="Unassembled WGS sequence"/>
</dbReference>
<dbReference type="EMBL" id="DF977451">
    <property type="protein sequence ID" value="GAP83968.1"/>
    <property type="molecule type" value="Genomic_DNA"/>
</dbReference>
<evidence type="ECO:0000256" key="2">
    <source>
        <dbReference type="RuleBase" id="RU003682"/>
    </source>
</evidence>
<organism evidence="5">
    <name type="scientific">Rosellinia necatrix</name>
    <name type="common">White root-rot fungus</name>
    <dbReference type="NCBI Taxonomy" id="77044"/>
    <lineage>
        <taxon>Eukaryota</taxon>
        <taxon>Fungi</taxon>
        <taxon>Dikarya</taxon>
        <taxon>Ascomycota</taxon>
        <taxon>Pezizomycotina</taxon>
        <taxon>Sordariomycetes</taxon>
        <taxon>Xylariomycetidae</taxon>
        <taxon>Xylariales</taxon>
        <taxon>Xylariaceae</taxon>
        <taxon>Rosellinia</taxon>
    </lineage>
</organism>
<name>A0A1S7UKZ7_ROSNE</name>
<keyword evidence="2" id="KW-0560">Oxidoreductase</keyword>
<evidence type="ECO:0000259" key="4">
    <source>
        <dbReference type="PROSITE" id="PS51471"/>
    </source>
</evidence>
<dbReference type="Gene3D" id="2.60.120.330">
    <property type="entry name" value="B-lactam Antibiotic, Isopenicillin N Synthase, Chain"/>
    <property type="match status" value="1"/>
</dbReference>
<dbReference type="STRING" id="77044.A0A1S7UKZ7"/>
<dbReference type="OrthoDB" id="288590at2759"/>
<dbReference type="GO" id="GO:0046872">
    <property type="term" value="F:metal ion binding"/>
    <property type="evidence" value="ECO:0007669"/>
    <property type="project" value="UniProtKB-KW"/>
</dbReference>
<evidence type="ECO:0000256" key="3">
    <source>
        <dbReference type="SAM" id="MobiDB-lite"/>
    </source>
</evidence>
<accession>A0A1S7UKZ7</accession>
<dbReference type="Pfam" id="PF03171">
    <property type="entry name" value="2OG-FeII_Oxy"/>
    <property type="match status" value="1"/>
</dbReference>
<dbReference type="OMA" id="RKACIDH"/>
<proteinExistence type="inferred from homology"/>
<reference evidence="5" key="1">
    <citation type="submission" date="2016-03" db="EMBL/GenBank/DDBJ databases">
        <title>Draft genome sequence of Rosellinia necatrix.</title>
        <authorList>
            <person name="Kanematsu S."/>
        </authorList>
    </citation>
    <scope>NUCLEOTIDE SEQUENCE [LARGE SCALE GENOMIC DNA]</scope>
    <source>
        <strain evidence="5">W97</strain>
    </source>
</reference>
<evidence type="ECO:0000313" key="6">
    <source>
        <dbReference type="Proteomes" id="UP000054516"/>
    </source>
</evidence>
<dbReference type="Pfam" id="PF14226">
    <property type="entry name" value="DIOX_N"/>
    <property type="match status" value="1"/>
</dbReference>
<evidence type="ECO:0000313" key="5">
    <source>
        <dbReference type="EMBL" id="GAP83968.1"/>
    </source>
</evidence>
<dbReference type="InterPro" id="IPR027443">
    <property type="entry name" value="IPNS-like_sf"/>
</dbReference>
<keyword evidence="2" id="KW-0479">Metal-binding</keyword>
<feature type="region of interest" description="Disordered" evidence="3">
    <location>
        <begin position="16"/>
        <end position="37"/>
    </location>
</feature>
<dbReference type="GO" id="GO:0044283">
    <property type="term" value="P:small molecule biosynthetic process"/>
    <property type="evidence" value="ECO:0007669"/>
    <property type="project" value="UniProtKB-ARBA"/>
</dbReference>
<protein>
    <submittedName>
        <fullName evidence="5">Putative thymine dioxygenase protein</fullName>
    </submittedName>
</protein>
<feature type="domain" description="Fe2OG dioxygenase" evidence="4">
    <location>
        <begin position="199"/>
        <end position="312"/>
    </location>
</feature>
<keyword evidence="5" id="KW-0223">Dioxygenase</keyword>
<dbReference type="PANTHER" id="PTHR47990">
    <property type="entry name" value="2-OXOGLUTARATE (2OG) AND FE(II)-DEPENDENT OXYGENASE SUPERFAMILY PROTEIN-RELATED"/>
    <property type="match status" value="1"/>
</dbReference>
<dbReference type="SUPFAM" id="SSF51197">
    <property type="entry name" value="Clavaminate synthase-like"/>
    <property type="match status" value="1"/>
</dbReference>
<dbReference type="AlphaFoldDB" id="A0A1S7UKZ7"/>
<dbReference type="InterPro" id="IPR044861">
    <property type="entry name" value="IPNS-like_FE2OG_OXY"/>
</dbReference>
<keyword evidence="6" id="KW-1185">Reference proteome</keyword>
<dbReference type="InterPro" id="IPR026992">
    <property type="entry name" value="DIOX_N"/>
</dbReference>